<dbReference type="RefSeq" id="WP_188370114.1">
    <property type="nucleotide sequence ID" value="NZ_BMFH01000001.1"/>
</dbReference>
<comment type="caution">
    <text evidence="2">The sequence shown here is derived from an EMBL/GenBank/DDBJ whole genome shotgun (WGS) entry which is preliminary data.</text>
</comment>
<reference evidence="3" key="1">
    <citation type="journal article" date="2019" name="Int. J. Syst. Evol. Microbiol.">
        <title>The Global Catalogue of Microorganisms (GCM) 10K type strain sequencing project: providing services to taxonomists for standard genome sequencing and annotation.</title>
        <authorList>
            <consortium name="The Broad Institute Genomics Platform"/>
            <consortium name="The Broad Institute Genome Sequencing Center for Infectious Disease"/>
            <person name="Wu L."/>
            <person name="Ma J."/>
        </authorList>
    </citation>
    <scope>NUCLEOTIDE SEQUENCE [LARGE SCALE GENOMIC DNA]</scope>
    <source>
        <strain evidence="3">CGMCC 1.12606</strain>
    </source>
</reference>
<name>A0ABQ1QWH1_9FLAO</name>
<dbReference type="SUPFAM" id="SSF52540">
    <property type="entry name" value="P-loop containing nucleoside triphosphate hydrolases"/>
    <property type="match status" value="1"/>
</dbReference>
<dbReference type="PANTHER" id="PTHR12788:SF10">
    <property type="entry name" value="PROTEIN-TYROSINE SULFOTRANSFERASE"/>
    <property type="match status" value="1"/>
</dbReference>
<keyword evidence="1" id="KW-0808">Transferase</keyword>
<accession>A0ABQ1QWH1</accession>
<proteinExistence type="predicted"/>
<sequence length="306" mass="35669">MSEIYIVGVGRSGTSLLQSMLHAHSELTSAPESHFFRSYLSKEGKTAMFEKKGSKEFTKILRNDRHFQRLELNPGSFKALEGATFNMADVYTEINEQLKNRNRKSRLVDKDPRNLENISSIHSHFPQAQIIHIIRDPRDVVYSKLKANWSSKRPYWLHAMIGEAQMKHGLKSADRLKSVSYYRLRYEDLLEDPEETLKGLCDFLGIAFEEGMLRFNDAAKDLVTKEEMQWKKETLKPLMKGNRFKWKEFYTPFQLAVIEAIAKPTMLKFGYEKMSQPRSLKLWHKMGLPMATMGVRAFSMLYTRIK</sequence>
<dbReference type="Pfam" id="PF13469">
    <property type="entry name" value="Sulfotransfer_3"/>
    <property type="match status" value="1"/>
</dbReference>
<protein>
    <recommendedName>
        <fullName evidence="4">Sulfotransferase</fullName>
    </recommendedName>
</protein>
<organism evidence="2 3">
    <name type="scientific">Muriicola marianensis</name>
    <dbReference type="NCBI Taxonomy" id="1324801"/>
    <lineage>
        <taxon>Bacteria</taxon>
        <taxon>Pseudomonadati</taxon>
        <taxon>Bacteroidota</taxon>
        <taxon>Flavobacteriia</taxon>
        <taxon>Flavobacteriales</taxon>
        <taxon>Flavobacteriaceae</taxon>
        <taxon>Muriicola</taxon>
    </lineage>
</organism>
<dbReference type="Proteomes" id="UP000625780">
    <property type="component" value="Unassembled WGS sequence"/>
</dbReference>
<dbReference type="Gene3D" id="3.40.50.300">
    <property type="entry name" value="P-loop containing nucleotide triphosphate hydrolases"/>
    <property type="match status" value="1"/>
</dbReference>
<evidence type="ECO:0000313" key="2">
    <source>
        <dbReference type="EMBL" id="GGD49785.1"/>
    </source>
</evidence>
<gene>
    <name evidence="2" type="ORF">GCM10011361_15600</name>
</gene>
<dbReference type="PANTHER" id="PTHR12788">
    <property type="entry name" value="PROTEIN-TYROSINE SULFOTRANSFERASE 2"/>
    <property type="match status" value="1"/>
</dbReference>
<dbReference type="InterPro" id="IPR026634">
    <property type="entry name" value="TPST-like"/>
</dbReference>
<dbReference type="EMBL" id="BMFH01000001">
    <property type="protein sequence ID" value="GGD49785.1"/>
    <property type="molecule type" value="Genomic_DNA"/>
</dbReference>
<evidence type="ECO:0000256" key="1">
    <source>
        <dbReference type="ARBA" id="ARBA00022679"/>
    </source>
</evidence>
<keyword evidence="3" id="KW-1185">Reference proteome</keyword>
<evidence type="ECO:0000313" key="3">
    <source>
        <dbReference type="Proteomes" id="UP000625780"/>
    </source>
</evidence>
<evidence type="ECO:0008006" key="4">
    <source>
        <dbReference type="Google" id="ProtNLM"/>
    </source>
</evidence>
<dbReference type="InterPro" id="IPR027417">
    <property type="entry name" value="P-loop_NTPase"/>
</dbReference>